<evidence type="ECO:0000256" key="6">
    <source>
        <dbReference type="PROSITE-ProRule" id="PRU00339"/>
    </source>
</evidence>
<name>A0A8J3I5P7_9CHLR</name>
<dbReference type="SUPFAM" id="SSF48452">
    <property type="entry name" value="TPR-like"/>
    <property type="match status" value="2"/>
</dbReference>
<dbReference type="Proteomes" id="UP000612362">
    <property type="component" value="Unassembled WGS sequence"/>
</dbReference>
<proteinExistence type="inferred from homology"/>
<protein>
    <recommendedName>
        <fullName evidence="9">MalT-like TPR region domain-containing protein</fullName>
    </recommendedName>
</protein>
<comment type="caution">
    <text evidence="7">The sequence shown here is derived from an EMBL/GenBank/DDBJ whole genome shotgun (WGS) entry which is preliminary data.</text>
</comment>
<organism evidence="7 8">
    <name type="scientific">Ktedonospora formicarum</name>
    <dbReference type="NCBI Taxonomy" id="2778364"/>
    <lineage>
        <taxon>Bacteria</taxon>
        <taxon>Bacillati</taxon>
        <taxon>Chloroflexota</taxon>
        <taxon>Ktedonobacteria</taxon>
        <taxon>Ktedonobacterales</taxon>
        <taxon>Ktedonobacteraceae</taxon>
        <taxon>Ktedonospora</taxon>
    </lineage>
</organism>
<comment type="subcellular location">
    <subcellularLocation>
        <location evidence="1">Cytoplasm</location>
    </subcellularLocation>
</comment>
<dbReference type="PROSITE" id="PS50005">
    <property type="entry name" value="TPR"/>
    <property type="match status" value="1"/>
</dbReference>
<dbReference type="Pfam" id="PF13424">
    <property type="entry name" value="TPR_12"/>
    <property type="match status" value="2"/>
</dbReference>
<dbReference type="SMART" id="SM00028">
    <property type="entry name" value="TPR"/>
    <property type="match status" value="4"/>
</dbReference>
<evidence type="ECO:0000256" key="3">
    <source>
        <dbReference type="ARBA" id="ARBA00022737"/>
    </source>
</evidence>
<sequence length="317" mass="36129">MSLSSEALSERYASSLQTISEIANAYYFQGRIDEALRLFQGGEQWLAAPEAASRDKLYFLLKYGQFLIHYYFLTNKMEEIMSSVVRQALQAAEASQDKAALAIALYLLGQVHYYRNLYVGVSDYGEAREYLERASALSEQIGDLFKLSESLFYTGLTYDRESHSEQAQSYYQRALELAEQHGNKWAASEALRHLTDHTEGEQRLHYALRSLELREEMGFKRGLPPAQLLVSDVYLDLGDLKRALEYCQQAEQLATEMGLQIHAIWGLLTYGDIASKREQVDQARDYYQQALTMANEFNNAFGIALANEKLKKLASEV</sequence>
<dbReference type="RefSeq" id="WP_220195748.1">
    <property type="nucleotide sequence ID" value="NZ_BNJF01000002.1"/>
</dbReference>
<reference evidence="7" key="1">
    <citation type="submission" date="2020-10" db="EMBL/GenBank/DDBJ databases">
        <title>Taxonomic study of unclassified bacteria belonging to the class Ktedonobacteria.</title>
        <authorList>
            <person name="Yabe S."/>
            <person name="Wang C.M."/>
            <person name="Zheng Y."/>
            <person name="Sakai Y."/>
            <person name="Cavaletti L."/>
            <person name="Monciardini P."/>
            <person name="Donadio S."/>
        </authorList>
    </citation>
    <scope>NUCLEOTIDE SEQUENCE</scope>
    <source>
        <strain evidence="7">SOSP1-1</strain>
    </source>
</reference>
<evidence type="ECO:0000256" key="1">
    <source>
        <dbReference type="ARBA" id="ARBA00004496"/>
    </source>
</evidence>
<feature type="repeat" description="TPR" evidence="6">
    <location>
        <begin position="148"/>
        <end position="181"/>
    </location>
</feature>
<accession>A0A8J3I5P7</accession>
<dbReference type="InterPro" id="IPR011990">
    <property type="entry name" value="TPR-like_helical_dom_sf"/>
</dbReference>
<comment type="similarity">
    <text evidence="5">Belongs to the Rap family.</text>
</comment>
<evidence type="ECO:0000256" key="5">
    <source>
        <dbReference type="ARBA" id="ARBA00038253"/>
    </source>
</evidence>
<keyword evidence="3" id="KW-0677">Repeat</keyword>
<evidence type="ECO:0000256" key="2">
    <source>
        <dbReference type="ARBA" id="ARBA00022490"/>
    </source>
</evidence>
<dbReference type="PANTHER" id="PTHR46630">
    <property type="entry name" value="TETRATRICOPEPTIDE REPEAT PROTEIN 29"/>
    <property type="match status" value="1"/>
</dbReference>
<evidence type="ECO:0000313" key="8">
    <source>
        <dbReference type="Proteomes" id="UP000612362"/>
    </source>
</evidence>
<evidence type="ECO:0000256" key="4">
    <source>
        <dbReference type="ARBA" id="ARBA00022803"/>
    </source>
</evidence>
<dbReference type="EMBL" id="BNJF01000002">
    <property type="protein sequence ID" value="GHO46368.1"/>
    <property type="molecule type" value="Genomic_DNA"/>
</dbReference>
<keyword evidence="4 6" id="KW-0802">TPR repeat</keyword>
<evidence type="ECO:0000313" key="7">
    <source>
        <dbReference type="EMBL" id="GHO46368.1"/>
    </source>
</evidence>
<dbReference type="GO" id="GO:0005737">
    <property type="term" value="C:cytoplasm"/>
    <property type="evidence" value="ECO:0007669"/>
    <property type="project" value="UniProtKB-SubCell"/>
</dbReference>
<keyword evidence="2" id="KW-0963">Cytoplasm</keyword>
<dbReference type="Gene3D" id="1.25.40.10">
    <property type="entry name" value="Tetratricopeptide repeat domain"/>
    <property type="match status" value="2"/>
</dbReference>
<dbReference type="PANTHER" id="PTHR46630:SF1">
    <property type="entry name" value="TETRATRICOPEPTIDE REPEAT PROTEIN 29"/>
    <property type="match status" value="1"/>
</dbReference>
<dbReference type="AlphaFoldDB" id="A0A8J3I5P7"/>
<evidence type="ECO:0008006" key="9">
    <source>
        <dbReference type="Google" id="ProtNLM"/>
    </source>
</evidence>
<keyword evidence="8" id="KW-1185">Reference proteome</keyword>
<gene>
    <name evidence="7" type="ORF">KSX_45310</name>
</gene>
<dbReference type="InterPro" id="IPR051476">
    <property type="entry name" value="Bac_ResReg_Asp_Phosphatase"/>
</dbReference>
<dbReference type="InterPro" id="IPR019734">
    <property type="entry name" value="TPR_rpt"/>
</dbReference>